<evidence type="ECO:0000313" key="1">
    <source>
        <dbReference type="EMBL" id="KAJ7763985.1"/>
    </source>
</evidence>
<keyword evidence="2" id="KW-1185">Reference proteome</keyword>
<organism evidence="1 2">
    <name type="scientific">Mycena maculata</name>
    <dbReference type="NCBI Taxonomy" id="230809"/>
    <lineage>
        <taxon>Eukaryota</taxon>
        <taxon>Fungi</taxon>
        <taxon>Dikarya</taxon>
        <taxon>Basidiomycota</taxon>
        <taxon>Agaricomycotina</taxon>
        <taxon>Agaricomycetes</taxon>
        <taxon>Agaricomycetidae</taxon>
        <taxon>Agaricales</taxon>
        <taxon>Marasmiineae</taxon>
        <taxon>Mycenaceae</taxon>
        <taxon>Mycena</taxon>
    </lineage>
</organism>
<dbReference type="AlphaFoldDB" id="A0AAD7JI99"/>
<protein>
    <submittedName>
        <fullName evidence="1">Uncharacterized protein</fullName>
    </submittedName>
</protein>
<comment type="caution">
    <text evidence="1">The sequence shown here is derived from an EMBL/GenBank/DDBJ whole genome shotgun (WGS) entry which is preliminary data.</text>
</comment>
<sequence length="192" mass="20795">VRLLRGTHVCKKWFVLILPQQYQTPLASFLPSSSPFFNRVLFSLPSQPAPAVVIPLDDVLAHCSGRYGSYQLYPSVRWKWDYIVFNAITPPSPLLLSLNCLHLVSHPVIGLFLCMQASPDVDSGIYMLVALLGGGKCVRPGGSVGCWGAVSAVMGGVCAISQVRIRSHVVCSIDIVNSSMILNAVFFIGSSM</sequence>
<dbReference type="Proteomes" id="UP001215280">
    <property type="component" value="Unassembled WGS sequence"/>
</dbReference>
<proteinExistence type="predicted"/>
<reference evidence="1" key="1">
    <citation type="submission" date="2023-03" db="EMBL/GenBank/DDBJ databases">
        <title>Massive genome expansion in bonnet fungi (Mycena s.s.) driven by repeated elements and novel gene families across ecological guilds.</title>
        <authorList>
            <consortium name="Lawrence Berkeley National Laboratory"/>
            <person name="Harder C.B."/>
            <person name="Miyauchi S."/>
            <person name="Viragh M."/>
            <person name="Kuo A."/>
            <person name="Thoen E."/>
            <person name="Andreopoulos B."/>
            <person name="Lu D."/>
            <person name="Skrede I."/>
            <person name="Drula E."/>
            <person name="Henrissat B."/>
            <person name="Morin E."/>
            <person name="Kohler A."/>
            <person name="Barry K."/>
            <person name="LaButti K."/>
            <person name="Morin E."/>
            <person name="Salamov A."/>
            <person name="Lipzen A."/>
            <person name="Mereny Z."/>
            <person name="Hegedus B."/>
            <person name="Baldrian P."/>
            <person name="Stursova M."/>
            <person name="Weitz H."/>
            <person name="Taylor A."/>
            <person name="Grigoriev I.V."/>
            <person name="Nagy L.G."/>
            <person name="Martin F."/>
            <person name="Kauserud H."/>
        </authorList>
    </citation>
    <scope>NUCLEOTIDE SEQUENCE</scope>
    <source>
        <strain evidence="1">CBHHK188m</strain>
    </source>
</reference>
<accession>A0AAD7JI99</accession>
<dbReference type="EMBL" id="JARJLG010000039">
    <property type="protein sequence ID" value="KAJ7763985.1"/>
    <property type="molecule type" value="Genomic_DNA"/>
</dbReference>
<gene>
    <name evidence="1" type="ORF">DFH07DRAFT_812285</name>
</gene>
<feature type="non-terminal residue" evidence="1">
    <location>
        <position position="192"/>
    </location>
</feature>
<evidence type="ECO:0000313" key="2">
    <source>
        <dbReference type="Proteomes" id="UP001215280"/>
    </source>
</evidence>
<name>A0AAD7JI99_9AGAR</name>